<dbReference type="InterPro" id="IPR050920">
    <property type="entry name" value="Nematode_rcpt-like_delta"/>
</dbReference>
<reference evidence="8" key="1">
    <citation type="journal article" date="2008" name="Nat. Genet.">
        <title>The Pristionchus pacificus genome provides a unique perspective on nematode lifestyle and parasitism.</title>
        <authorList>
            <person name="Dieterich C."/>
            <person name="Clifton S.W."/>
            <person name="Schuster L.N."/>
            <person name="Chinwalla A."/>
            <person name="Delehaunty K."/>
            <person name="Dinkelacker I."/>
            <person name="Fulton L."/>
            <person name="Fulton R."/>
            <person name="Godfrey J."/>
            <person name="Minx P."/>
            <person name="Mitreva M."/>
            <person name="Roeseler W."/>
            <person name="Tian H."/>
            <person name="Witte H."/>
            <person name="Yang S.P."/>
            <person name="Wilson R.K."/>
            <person name="Sommer R.J."/>
        </authorList>
    </citation>
    <scope>NUCLEOTIDE SEQUENCE [LARGE SCALE GENOMIC DNA]</scope>
    <source>
        <strain evidence="8">PS312</strain>
    </source>
</reference>
<dbReference type="EnsemblMetazoa" id="PPA40894.1">
    <property type="protein sequence ID" value="PPA40894.1"/>
    <property type="gene ID" value="WBGene00279263"/>
</dbReference>
<evidence type="ECO:0000256" key="2">
    <source>
        <dbReference type="ARBA" id="ARBA00009166"/>
    </source>
</evidence>
<keyword evidence="3 6" id="KW-0812">Transmembrane</keyword>
<comment type="similarity">
    <text evidence="2">Belongs to the nematode receptor-like protein srd family.</text>
</comment>
<evidence type="ECO:0000256" key="5">
    <source>
        <dbReference type="ARBA" id="ARBA00023136"/>
    </source>
</evidence>
<organism evidence="7 8">
    <name type="scientific">Pristionchus pacificus</name>
    <name type="common">Parasitic nematode worm</name>
    <dbReference type="NCBI Taxonomy" id="54126"/>
    <lineage>
        <taxon>Eukaryota</taxon>
        <taxon>Metazoa</taxon>
        <taxon>Ecdysozoa</taxon>
        <taxon>Nematoda</taxon>
        <taxon>Chromadorea</taxon>
        <taxon>Rhabditida</taxon>
        <taxon>Rhabditina</taxon>
        <taxon>Diplogasteromorpha</taxon>
        <taxon>Diplogasteroidea</taxon>
        <taxon>Neodiplogasteridae</taxon>
        <taxon>Pristionchus</taxon>
    </lineage>
</organism>
<sequence length="343" mass="38736">MDSFLDSLGAAFSSIHLSIFLIGFTSNTILLSAAVLHTPANLKSYSTLLKFGTVNDLICVFCDFINMQRILVVPGNLLYISYGPCTRISVRLCYLVHCLQIGTIVYSYYVMLASFIFRLWILLRPTPRSSTVFSIMIAIAIPPALVLMCILLNIFAIMFHGWFTSAQADNGFVKRYIQVNAPRYLNEKGALSGNFGMTAQLIITCIFTIAPVVPIYICIIIVRQMKRKKTTHTYCQILSNLSASMTNISTRNRNLHRILVKVVQFSKRGKIQQNNKALTIHACLPLLSSFAVLIYLIRLFDIYYHPSLEKAITTLASVPPALGAFCSLYYIEPYRRYISFHYS</sequence>
<dbReference type="PANTHER" id="PTHR22945:SF40">
    <property type="entry name" value="SERPENTINE RECEPTOR, CLASS D (DELTA)-RELATED"/>
    <property type="match status" value="1"/>
</dbReference>
<feature type="transmembrane region" description="Helical" evidence="6">
    <location>
        <begin position="15"/>
        <end position="36"/>
    </location>
</feature>
<dbReference type="Proteomes" id="UP000005239">
    <property type="component" value="Unassembled WGS sequence"/>
</dbReference>
<feature type="transmembrane region" description="Helical" evidence="6">
    <location>
        <begin position="132"/>
        <end position="159"/>
    </location>
</feature>
<feature type="transmembrane region" description="Helical" evidence="6">
    <location>
        <begin position="57"/>
        <end position="82"/>
    </location>
</feature>
<gene>
    <name evidence="7" type="primary">WBGene00279263</name>
</gene>
<dbReference type="PANTHER" id="PTHR22945">
    <property type="entry name" value="SERPENTINE RECEPTOR, CLASS D DELTA"/>
    <property type="match status" value="1"/>
</dbReference>
<dbReference type="AlphaFoldDB" id="A0A8R1UUU5"/>
<feature type="transmembrane region" description="Helical" evidence="6">
    <location>
        <begin position="201"/>
        <end position="222"/>
    </location>
</feature>
<keyword evidence="5 6" id="KW-0472">Membrane</keyword>
<proteinExistence type="inferred from homology"/>
<keyword evidence="4 6" id="KW-1133">Transmembrane helix</keyword>
<evidence type="ECO:0000313" key="8">
    <source>
        <dbReference type="Proteomes" id="UP000005239"/>
    </source>
</evidence>
<dbReference type="Pfam" id="PF10317">
    <property type="entry name" value="7TM_GPCR_Srd"/>
    <property type="match status" value="1"/>
</dbReference>
<evidence type="ECO:0000313" key="7">
    <source>
        <dbReference type="EnsemblMetazoa" id="PPA40894.1"/>
    </source>
</evidence>
<feature type="transmembrane region" description="Helical" evidence="6">
    <location>
        <begin position="94"/>
        <end position="120"/>
    </location>
</feature>
<comment type="subcellular location">
    <subcellularLocation>
        <location evidence="1">Membrane</location>
        <topology evidence="1">Multi-pass membrane protein</topology>
    </subcellularLocation>
</comment>
<evidence type="ECO:0000256" key="3">
    <source>
        <dbReference type="ARBA" id="ARBA00022692"/>
    </source>
</evidence>
<evidence type="ECO:0000256" key="6">
    <source>
        <dbReference type="SAM" id="Phobius"/>
    </source>
</evidence>
<accession>A0A8R1UUU5</accession>
<evidence type="ECO:0000256" key="4">
    <source>
        <dbReference type="ARBA" id="ARBA00022989"/>
    </source>
</evidence>
<evidence type="ECO:0008006" key="9">
    <source>
        <dbReference type="Google" id="ProtNLM"/>
    </source>
</evidence>
<feature type="transmembrane region" description="Helical" evidence="6">
    <location>
        <begin position="277"/>
        <end position="300"/>
    </location>
</feature>
<reference evidence="7" key="2">
    <citation type="submission" date="2022-06" db="UniProtKB">
        <authorList>
            <consortium name="EnsemblMetazoa"/>
        </authorList>
    </citation>
    <scope>IDENTIFICATION</scope>
    <source>
        <strain evidence="7">PS312</strain>
    </source>
</reference>
<dbReference type="GO" id="GO:0016020">
    <property type="term" value="C:membrane"/>
    <property type="evidence" value="ECO:0007669"/>
    <property type="project" value="UniProtKB-SubCell"/>
</dbReference>
<name>A0A8R1UUU5_PRIPA</name>
<feature type="transmembrane region" description="Helical" evidence="6">
    <location>
        <begin position="312"/>
        <end position="331"/>
    </location>
</feature>
<protein>
    <recommendedName>
        <fullName evidence="9">G protein-coupled receptor</fullName>
    </recommendedName>
</protein>
<evidence type="ECO:0000256" key="1">
    <source>
        <dbReference type="ARBA" id="ARBA00004141"/>
    </source>
</evidence>
<keyword evidence="8" id="KW-1185">Reference proteome</keyword>
<dbReference type="InterPro" id="IPR019421">
    <property type="entry name" value="7TM_GPCR_serpentine_rcpt_Srd"/>
</dbReference>